<proteinExistence type="predicted"/>
<dbReference type="AlphaFoldDB" id="A0A382DA77"/>
<protein>
    <recommendedName>
        <fullName evidence="2">Leucine-binding protein domain-containing protein</fullName>
    </recommendedName>
</protein>
<sequence>ITLTGLTESEAWADEVVQAECLAPFQEANPDIVVVGPDDIVEGEEKWFQSIIAYCRYLQLFAMVAEAAGPDLTPDSFLAAAESMSDFTLPGQPYNSFGPGKYDGSDSFRLSVFDADAGPDGDTMPLSAVMDGTP</sequence>
<accession>A0A382DA77</accession>
<feature type="non-terminal residue" evidence="1">
    <location>
        <position position="1"/>
    </location>
</feature>
<gene>
    <name evidence="1" type="ORF">METZ01_LOCUS187903</name>
</gene>
<name>A0A382DA77_9ZZZZ</name>
<evidence type="ECO:0000313" key="1">
    <source>
        <dbReference type="EMBL" id="SVB35049.1"/>
    </source>
</evidence>
<dbReference type="EMBL" id="UINC01038273">
    <property type="protein sequence ID" value="SVB35049.1"/>
    <property type="molecule type" value="Genomic_DNA"/>
</dbReference>
<dbReference type="Gene3D" id="3.40.50.2300">
    <property type="match status" value="1"/>
</dbReference>
<evidence type="ECO:0008006" key="2">
    <source>
        <dbReference type="Google" id="ProtNLM"/>
    </source>
</evidence>
<organism evidence="1">
    <name type="scientific">marine metagenome</name>
    <dbReference type="NCBI Taxonomy" id="408172"/>
    <lineage>
        <taxon>unclassified sequences</taxon>
        <taxon>metagenomes</taxon>
        <taxon>ecological metagenomes</taxon>
    </lineage>
</organism>
<reference evidence="1" key="1">
    <citation type="submission" date="2018-05" db="EMBL/GenBank/DDBJ databases">
        <authorList>
            <person name="Lanie J.A."/>
            <person name="Ng W.-L."/>
            <person name="Kazmierczak K.M."/>
            <person name="Andrzejewski T.M."/>
            <person name="Davidsen T.M."/>
            <person name="Wayne K.J."/>
            <person name="Tettelin H."/>
            <person name="Glass J.I."/>
            <person name="Rusch D."/>
            <person name="Podicherti R."/>
            <person name="Tsui H.-C.T."/>
            <person name="Winkler M.E."/>
        </authorList>
    </citation>
    <scope>NUCLEOTIDE SEQUENCE</scope>
</reference>